<dbReference type="PANTHER" id="PTHR39609:SF2">
    <property type="entry name" value="TRANSCRIPTION FACTOR RFEG"/>
    <property type="match status" value="1"/>
</dbReference>
<protein>
    <submittedName>
        <fullName evidence="1">Uncharacterized protein</fullName>
    </submittedName>
</protein>
<evidence type="ECO:0000313" key="1">
    <source>
        <dbReference type="EMBL" id="KAF2753438.1"/>
    </source>
</evidence>
<evidence type="ECO:0000313" key="2">
    <source>
        <dbReference type="Proteomes" id="UP000799437"/>
    </source>
</evidence>
<name>A0A6A6VRX7_9PEZI</name>
<proteinExistence type="predicted"/>
<dbReference type="Proteomes" id="UP000799437">
    <property type="component" value="Unassembled WGS sequence"/>
</dbReference>
<gene>
    <name evidence="1" type="ORF">EJ05DRAFT_505077</name>
</gene>
<dbReference type="OrthoDB" id="3827557at2759"/>
<accession>A0A6A6VRX7</accession>
<reference evidence="1" key="1">
    <citation type="journal article" date="2020" name="Stud. Mycol.">
        <title>101 Dothideomycetes genomes: a test case for predicting lifestyles and emergence of pathogens.</title>
        <authorList>
            <person name="Haridas S."/>
            <person name="Albert R."/>
            <person name="Binder M."/>
            <person name="Bloem J."/>
            <person name="Labutti K."/>
            <person name="Salamov A."/>
            <person name="Andreopoulos B."/>
            <person name="Baker S."/>
            <person name="Barry K."/>
            <person name="Bills G."/>
            <person name="Bluhm B."/>
            <person name="Cannon C."/>
            <person name="Castanera R."/>
            <person name="Culley D."/>
            <person name="Daum C."/>
            <person name="Ezra D."/>
            <person name="Gonzalez J."/>
            <person name="Henrissat B."/>
            <person name="Kuo A."/>
            <person name="Liang C."/>
            <person name="Lipzen A."/>
            <person name="Lutzoni F."/>
            <person name="Magnuson J."/>
            <person name="Mondo S."/>
            <person name="Nolan M."/>
            <person name="Ohm R."/>
            <person name="Pangilinan J."/>
            <person name="Park H.-J."/>
            <person name="Ramirez L."/>
            <person name="Alfaro M."/>
            <person name="Sun H."/>
            <person name="Tritt A."/>
            <person name="Yoshinaga Y."/>
            <person name="Zwiers L.-H."/>
            <person name="Turgeon B."/>
            <person name="Goodwin S."/>
            <person name="Spatafora J."/>
            <person name="Crous P."/>
            <person name="Grigoriev I."/>
        </authorList>
    </citation>
    <scope>NUCLEOTIDE SEQUENCE</scope>
    <source>
        <strain evidence="1">CBS 121739</strain>
    </source>
</reference>
<dbReference type="EMBL" id="ML996584">
    <property type="protein sequence ID" value="KAF2753438.1"/>
    <property type="molecule type" value="Genomic_DNA"/>
</dbReference>
<organism evidence="1 2">
    <name type="scientific">Pseudovirgaria hyperparasitica</name>
    <dbReference type="NCBI Taxonomy" id="470096"/>
    <lineage>
        <taxon>Eukaryota</taxon>
        <taxon>Fungi</taxon>
        <taxon>Dikarya</taxon>
        <taxon>Ascomycota</taxon>
        <taxon>Pezizomycotina</taxon>
        <taxon>Dothideomycetes</taxon>
        <taxon>Dothideomycetes incertae sedis</taxon>
        <taxon>Acrospermales</taxon>
        <taxon>Acrospermaceae</taxon>
        <taxon>Pseudovirgaria</taxon>
    </lineage>
</organism>
<dbReference type="GeneID" id="54488715"/>
<keyword evidence="2" id="KW-1185">Reference proteome</keyword>
<dbReference type="PANTHER" id="PTHR39609">
    <property type="entry name" value="RFEG-RELATED"/>
    <property type="match status" value="1"/>
</dbReference>
<dbReference type="RefSeq" id="XP_033595889.1">
    <property type="nucleotide sequence ID" value="XM_033747661.1"/>
</dbReference>
<sequence>MAQQSYFVPGYGISRAVIQGEIRYYCGSDAIVRPYQYQGRDGFLVCTSGPPLTQAQIQDIKNASREYEERLANRAGAVPTGYFVNQPVPVSHKLRRTS</sequence>
<dbReference type="AlphaFoldDB" id="A0A6A6VRX7"/>